<comment type="caution">
    <text evidence="2">The sequence shown here is derived from an EMBL/GenBank/DDBJ whole genome shotgun (WGS) entry which is preliminary data.</text>
</comment>
<dbReference type="RefSeq" id="WP_075626885.1">
    <property type="nucleotide sequence ID" value="NZ_FOAM01000006.1"/>
</dbReference>
<dbReference type="GO" id="GO:0008999">
    <property type="term" value="F:protein-N-terminal-alanine acetyltransferase activity"/>
    <property type="evidence" value="ECO:0007669"/>
    <property type="project" value="TreeGrafter"/>
</dbReference>
<dbReference type="PANTHER" id="PTHR43441:SF2">
    <property type="entry name" value="FAMILY ACETYLTRANSFERASE, PUTATIVE (AFU_ORTHOLOGUE AFUA_7G00850)-RELATED"/>
    <property type="match status" value="1"/>
</dbReference>
<organism evidence="2 3">
    <name type="scientific">Xaviernesmea oryzae</name>
    <dbReference type="NCBI Taxonomy" id="464029"/>
    <lineage>
        <taxon>Bacteria</taxon>
        <taxon>Pseudomonadati</taxon>
        <taxon>Pseudomonadota</taxon>
        <taxon>Alphaproteobacteria</taxon>
        <taxon>Hyphomicrobiales</taxon>
        <taxon>Rhizobiaceae</taxon>
        <taxon>Rhizobium/Agrobacterium group</taxon>
        <taxon>Xaviernesmea</taxon>
    </lineage>
</organism>
<protein>
    <submittedName>
        <fullName evidence="2">GNAT family N-acetyltransferase</fullName>
    </submittedName>
</protein>
<gene>
    <name evidence="2" type="ORF">BJF93_02695</name>
</gene>
<dbReference type="EMBL" id="MKIP01000034">
    <property type="protein sequence ID" value="OLP60992.1"/>
    <property type="molecule type" value="Genomic_DNA"/>
</dbReference>
<dbReference type="AlphaFoldDB" id="A0A1Q9AZ68"/>
<dbReference type="OrthoDB" id="5295305at2"/>
<dbReference type="PANTHER" id="PTHR43441">
    <property type="entry name" value="RIBOSOMAL-PROTEIN-SERINE ACETYLTRANSFERASE"/>
    <property type="match status" value="1"/>
</dbReference>
<dbReference type="Gene3D" id="3.40.630.30">
    <property type="match status" value="1"/>
</dbReference>
<keyword evidence="2" id="KW-0808">Transferase</keyword>
<proteinExistence type="predicted"/>
<reference evidence="2 3" key="1">
    <citation type="submission" date="2016-09" db="EMBL/GenBank/DDBJ databases">
        <title>Rhizobium sp. nov., a novel species isolated from the rice rhizosphere.</title>
        <authorList>
            <person name="Zhao J."/>
            <person name="Zhang X."/>
        </authorList>
    </citation>
    <scope>NUCLEOTIDE SEQUENCE [LARGE SCALE GENOMIC DNA]</scope>
    <source>
        <strain evidence="2 3">1.7048</strain>
    </source>
</reference>
<dbReference type="InterPro" id="IPR016181">
    <property type="entry name" value="Acyl_CoA_acyltransferase"/>
</dbReference>
<dbReference type="InterPro" id="IPR000182">
    <property type="entry name" value="GNAT_dom"/>
</dbReference>
<name>A0A1Q9AZ68_9HYPH</name>
<sequence length="238" mass="26531">MPDLSAWTPRPLPQPVTLEGRFMRVVPYRRGDHLEALWAAFGGHAINDRLAYFAQPDFGGIGDFDIWLTACQAAGWVTELFQSTDGGAILGMANFMRADPVNGVVEVGGVAHTLAMARTPLSTEAHYLMARHAFEDLGYRRYEWKCHNENAASKATARRLGFTFEGVFRQHMISKGENRDTAWFSMIDGEWPLLKAAFEAWLSPDNFDEAGGQRRKLEDLRLALAPAFSDDHAVDAAQ</sequence>
<dbReference type="Pfam" id="PF13302">
    <property type="entry name" value="Acetyltransf_3"/>
    <property type="match status" value="1"/>
</dbReference>
<feature type="domain" description="N-acetyltransferase" evidence="1">
    <location>
        <begin position="72"/>
        <end position="163"/>
    </location>
</feature>
<keyword evidence="3" id="KW-1185">Reference proteome</keyword>
<evidence type="ECO:0000313" key="3">
    <source>
        <dbReference type="Proteomes" id="UP000186364"/>
    </source>
</evidence>
<dbReference type="Proteomes" id="UP000186364">
    <property type="component" value="Unassembled WGS sequence"/>
</dbReference>
<evidence type="ECO:0000259" key="1">
    <source>
        <dbReference type="Pfam" id="PF13302"/>
    </source>
</evidence>
<accession>A0A1Q9AZ68</accession>
<dbReference type="InterPro" id="IPR051908">
    <property type="entry name" value="Ribosomal_N-acetyltransferase"/>
</dbReference>
<evidence type="ECO:0000313" key="2">
    <source>
        <dbReference type="EMBL" id="OLP60992.1"/>
    </source>
</evidence>
<dbReference type="SUPFAM" id="SSF55729">
    <property type="entry name" value="Acyl-CoA N-acyltransferases (Nat)"/>
    <property type="match status" value="1"/>
</dbReference>
<dbReference type="GO" id="GO:1990189">
    <property type="term" value="F:protein N-terminal-serine acetyltransferase activity"/>
    <property type="evidence" value="ECO:0007669"/>
    <property type="project" value="TreeGrafter"/>
</dbReference>